<dbReference type="Proteomes" id="UP000663722">
    <property type="component" value="Chromosome"/>
</dbReference>
<accession>A0A975GSQ1</accession>
<keyword evidence="3" id="KW-1185">Reference proteome</keyword>
<reference evidence="2" key="1">
    <citation type="journal article" date="2021" name="Microb. Physiol.">
        <title>Proteogenomic Insights into the Physiology of Marine, Sulfate-Reducing, Filamentous Desulfonema limicola and Desulfonema magnum.</title>
        <authorList>
            <person name="Schnaars V."/>
            <person name="Wohlbrand L."/>
            <person name="Scheve S."/>
            <person name="Hinrichs C."/>
            <person name="Reinhardt R."/>
            <person name="Rabus R."/>
        </authorList>
    </citation>
    <scope>NUCLEOTIDE SEQUENCE</scope>
    <source>
        <strain evidence="2">4be13</strain>
    </source>
</reference>
<evidence type="ECO:0000313" key="3">
    <source>
        <dbReference type="Proteomes" id="UP000663722"/>
    </source>
</evidence>
<organism evidence="2 3">
    <name type="scientific">Desulfonema magnum</name>
    <dbReference type="NCBI Taxonomy" id="45655"/>
    <lineage>
        <taxon>Bacteria</taxon>
        <taxon>Pseudomonadati</taxon>
        <taxon>Thermodesulfobacteriota</taxon>
        <taxon>Desulfobacteria</taxon>
        <taxon>Desulfobacterales</taxon>
        <taxon>Desulfococcaceae</taxon>
        <taxon>Desulfonema</taxon>
    </lineage>
</organism>
<dbReference type="AlphaFoldDB" id="A0A975GSQ1"/>
<protein>
    <submittedName>
        <fullName evidence="2">Uncharacterized protein</fullName>
    </submittedName>
</protein>
<dbReference type="EMBL" id="CP061800">
    <property type="protein sequence ID" value="QTA91303.1"/>
    <property type="molecule type" value="Genomic_DNA"/>
</dbReference>
<name>A0A975GSQ1_9BACT</name>
<evidence type="ECO:0000256" key="1">
    <source>
        <dbReference type="SAM" id="MobiDB-lite"/>
    </source>
</evidence>
<sequence length="38" mass="4200">MPEPVRKIKSKLNTQTGNESPGQTAVRSVLTKLASYRL</sequence>
<feature type="compositionally biased region" description="Polar residues" evidence="1">
    <location>
        <begin position="11"/>
        <end position="26"/>
    </location>
</feature>
<evidence type="ECO:0000313" key="2">
    <source>
        <dbReference type="EMBL" id="QTA91303.1"/>
    </source>
</evidence>
<feature type="region of interest" description="Disordered" evidence="1">
    <location>
        <begin position="1"/>
        <end position="26"/>
    </location>
</feature>
<dbReference type="KEGG" id="dmm:dnm_073670"/>
<gene>
    <name evidence="2" type="ORF">dnm_073670</name>
</gene>
<proteinExistence type="predicted"/>